<dbReference type="InterPro" id="IPR024445">
    <property type="entry name" value="Tnp_ISXO2-like"/>
</dbReference>
<organism evidence="3">
    <name type="scientific">mine drainage metagenome</name>
    <dbReference type="NCBI Taxonomy" id="410659"/>
    <lineage>
        <taxon>unclassified sequences</taxon>
        <taxon>metagenomes</taxon>
        <taxon>ecological metagenomes</taxon>
    </lineage>
</organism>
<dbReference type="AlphaFoldDB" id="T1A489"/>
<evidence type="ECO:0000313" key="3">
    <source>
        <dbReference type="EMBL" id="EQD36665.1"/>
    </source>
</evidence>
<accession>T1A489</accession>
<dbReference type="EMBL" id="AUZX01013119">
    <property type="protein sequence ID" value="EQD36665.1"/>
    <property type="molecule type" value="Genomic_DNA"/>
</dbReference>
<feature type="region of interest" description="Disordered" evidence="1">
    <location>
        <begin position="253"/>
        <end position="292"/>
    </location>
</feature>
<dbReference type="SMART" id="SM01126">
    <property type="entry name" value="DDE_Tnp_IS1595"/>
    <property type="match status" value="1"/>
</dbReference>
<evidence type="ECO:0000259" key="2">
    <source>
        <dbReference type="SMART" id="SM01126"/>
    </source>
</evidence>
<feature type="compositionally biased region" description="Basic residues" evidence="1">
    <location>
        <begin position="282"/>
        <end position="292"/>
    </location>
</feature>
<reference evidence="3" key="2">
    <citation type="journal article" date="2014" name="ISME J.">
        <title>Microbial stratification in low pH oxic and suboxic macroscopic growths along an acid mine drainage.</title>
        <authorList>
            <person name="Mendez-Garcia C."/>
            <person name="Mesa V."/>
            <person name="Sprenger R.R."/>
            <person name="Richter M."/>
            <person name="Diez M.S."/>
            <person name="Solano J."/>
            <person name="Bargiela R."/>
            <person name="Golyshina O.V."/>
            <person name="Manteca A."/>
            <person name="Ramos J.L."/>
            <person name="Gallego J.R."/>
            <person name="Llorente I."/>
            <person name="Martins Dos Santos V.A."/>
            <person name="Jensen O.N."/>
            <person name="Pelaez A.I."/>
            <person name="Sanchez J."/>
            <person name="Ferrer M."/>
        </authorList>
    </citation>
    <scope>NUCLEOTIDE SEQUENCE</scope>
</reference>
<comment type="caution">
    <text evidence="3">The sequence shown here is derived from an EMBL/GenBank/DDBJ whole genome shotgun (WGS) entry which is preliminary data.</text>
</comment>
<sequence length="292" mass="32470">MCPDCGSRTSVTAGTIFDRTRTPLTVWFAACWNFASGKDGISALSLKRTLEIGSYQTAWAMLHRLRSVLVRPDRELLRGRVEVDETYIGGLDHGLSGGRAKGKKVLTCVAVEIIEPKGFGRCRMTPVADASAESLLAFVSANVEPGATVITDAWQGYRGLERKGYNHDRRSQRAASARGEDPGALLPGVHRIASLAKRWLLGTHQGAVDAAHLPSYLNEFVFRFNRRRSRSRGMLFYRVLELAVAHDPVRYHDLARTKSPKAKRPKPPAKRGHPPSLERPRQNRPWRSHNSG</sequence>
<name>T1A489_9ZZZZ</name>
<dbReference type="NCBIfam" id="NF033547">
    <property type="entry name" value="transpos_IS1595"/>
    <property type="match status" value="1"/>
</dbReference>
<protein>
    <recommendedName>
        <fullName evidence="2">ISXO2-like transposase domain-containing protein</fullName>
    </recommendedName>
</protein>
<gene>
    <name evidence="3" type="ORF">B1A_17820</name>
</gene>
<evidence type="ECO:0000256" key="1">
    <source>
        <dbReference type="SAM" id="MobiDB-lite"/>
    </source>
</evidence>
<feature type="compositionally biased region" description="Basic residues" evidence="1">
    <location>
        <begin position="258"/>
        <end position="273"/>
    </location>
</feature>
<dbReference type="PANTHER" id="PTHR47163:SF2">
    <property type="entry name" value="SI:DKEY-17M8.2"/>
    <property type="match status" value="1"/>
</dbReference>
<dbReference type="Pfam" id="PF12762">
    <property type="entry name" value="DDE_Tnp_IS1595"/>
    <property type="match status" value="1"/>
</dbReference>
<dbReference type="PANTHER" id="PTHR47163">
    <property type="entry name" value="DDE_TNP_IS1595 DOMAIN-CONTAINING PROTEIN"/>
    <property type="match status" value="1"/>
</dbReference>
<feature type="domain" description="ISXO2-like transposase" evidence="2">
    <location>
        <begin position="76"/>
        <end position="225"/>
    </location>
</feature>
<reference evidence="3" key="1">
    <citation type="submission" date="2013-08" db="EMBL/GenBank/DDBJ databases">
        <authorList>
            <person name="Mendez C."/>
            <person name="Richter M."/>
            <person name="Ferrer M."/>
            <person name="Sanchez J."/>
        </authorList>
    </citation>
    <scope>NUCLEOTIDE SEQUENCE</scope>
</reference>
<dbReference type="InterPro" id="IPR053164">
    <property type="entry name" value="IS1016-like_transposase"/>
</dbReference>
<proteinExistence type="predicted"/>